<comment type="caution">
    <text evidence="1">The sequence shown here is derived from an EMBL/GenBank/DDBJ whole genome shotgun (WGS) entry which is preliminary data.</text>
</comment>
<accession>A0A177NGE9</accession>
<dbReference type="STRING" id="980561.A1359_06940"/>
<dbReference type="EMBL" id="LUUI01000092">
    <property type="protein sequence ID" value="OAI16922.1"/>
    <property type="molecule type" value="Genomic_DNA"/>
</dbReference>
<dbReference type="Proteomes" id="UP000078476">
    <property type="component" value="Unassembled WGS sequence"/>
</dbReference>
<protein>
    <submittedName>
        <fullName evidence="1">Uncharacterized protein</fullName>
    </submittedName>
</protein>
<reference evidence="1 2" key="1">
    <citation type="submission" date="2016-03" db="EMBL/GenBank/DDBJ databases">
        <authorList>
            <person name="Ploux O."/>
        </authorList>
    </citation>
    <scope>NUCLEOTIDE SEQUENCE [LARGE SCALE GENOMIC DNA]</scope>
    <source>
        <strain evidence="1 2">R-45370</strain>
    </source>
</reference>
<evidence type="ECO:0000313" key="1">
    <source>
        <dbReference type="EMBL" id="OAI16922.1"/>
    </source>
</evidence>
<name>A0A177NGE9_9GAMM</name>
<gene>
    <name evidence="1" type="ORF">A1359_06940</name>
</gene>
<keyword evidence="2" id="KW-1185">Reference proteome</keyword>
<sequence length="91" mass="10273">MIRCQAALPDDVHRGIWLKQYSLHAEHSEVSASKPNKSTLTQGWNSLPISDDCLIGFLGYRLLKLIIQGRAHPLQPFPDALHLSSKCFMLF</sequence>
<evidence type="ECO:0000313" key="2">
    <source>
        <dbReference type="Proteomes" id="UP000078476"/>
    </source>
</evidence>
<organism evidence="1 2">
    <name type="scientific">Methylomonas lenta</name>
    <dbReference type="NCBI Taxonomy" id="980561"/>
    <lineage>
        <taxon>Bacteria</taxon>
        <taxon>Pseudomonadati</taxon>
        <taxon>Pseudomonadota</taxon>
        <taxon>Gammaproteobacteria</taxon>
        <taxon>Methylococcales</taxon>
        <taxon>Methylococcaceae</taxon>
        <taxon>Methylomonas</taxon>
    </lineage>
</organism>
<dbReference type="AlphaFoldDB" id="A0A177NGE9"/>
<proteinExistence type="predicted"/>